<keyword evidence="10" id="KW-0413">Isomerase</keyword>
<evidence type="ECO:0000256" key="5">
    <source>
        <dbReference type="ARBA" id="ARBA00022801"/>
    </source>
</evidence>
<evidence type="ECO:0000256" key="14">
    <source>
        <dbReference type="ARBA" id="ARBA00048988"/>
    </source>
</evidence>
<dbReference type="Pfam" id="PF16203">
    <property type="entry name" value="ERCC3_RAD25_C"/>
    <property type="match status" value="1"/>
</dbReference>
<evidence type="ECO:0000256" key="6">
    <source>
        <dbReference type="ARBA" id="ARBA00022806"/>
    </source>
</evidence>
<feature type="region of interest" description="Disordered" evidence="15">
    <location>
        <begin position="821"/>
        <end position="880"/>
    </location>
</feature>
<dbReference type="PANTHER" id="PTHR11274">
    <property type="entry name" value="RAD25/XP-B DNA REPAIR HELICASE"/>
    <property type="match status" value="1"/>
</dbReference>
<dbReference type="SMART" id="SM00490">
    <property type="entry name" value="HELICc"/>
    <property type="match status" value="1"/>
</dbReference>
<evidence type="ECO:0000256" key="15">
    <source>
        <dbReference type="SAM" id="MobiDB-lite"/>
    </source>
</evidence>
<dbReference type="GO" id="GO:0016787">
    <property type="term" value="F:hydrolase activity"/>
    <property type="evidence" value="ECO:0007669"/>
    <property type="project" value="UniProtKB-KW"/>
</dbReference>
<dbReference type="PRINTS" id="PR00851">
    <property type="entry name" value="XRODRMPGMNTB"/>
</dbReference>
<feature type="domain" description="Helicase C-terminal" evidence="17">
    <location>
        <begin position="593"/>
        <end position="747"/>
    </location>
</feature>
<feature type="compositionally biased region" description="Basic and acidic residues" evidence="15">
    <location>
        <begin position="830"/>
        <end position="846"/>
    </location>
</feature>
<feature type="compositionally biased region" description="Acidic residues" evidence="15">
    <location>
        <begin position="14"/>
        <end position="24"/>
    </location>
</feature>
<evidence type="ECO:0000256" key="9">
    <source>
        <dbReference type="ARBA" id="ARBA00023204"/>
    </source>
</evidence>
<keyword evidence="3" id="KW-0547">Nucleotide-binding</keyword>
<dbReference type="Proteomes" id="UP001388673">
    <property type="component" value="Unassembled WGS sequence"/>
</dbReference>
<feature type="domain" description="Helicase ATP-binding" evidence="16">
    <location>
        <begin position="377"/>
        <end position="539"/>
    </location>
</feature>
<dbReference type="GO" id="GO:0003677">
    <property type="term" value="F:DNA binding"/>
    <property type="evidence" value="ECO:0007669"/>
    <property type="project" value="UniProtKB-KW"/>
</dbReference>
<evidence type="ECO:0000256" key="1">
    <source>
        <dbReference type="ARBA" id="ARBA00004123"/>
    </source>
</evidence>
<keyword evidence="9" id="KW-0234">DNA repair</keyword>
<proteinExistence type="inferred from homology"/>
<keyword evidence="19" id="KW-1185">Reference proteome</keyword>
<comment type="similarity">
    <text evidence="2">Belongs to the helicase family. RAD25/XPB subfamily.</text>
</comment>
<accession>A0AAW0YXL4</accession>
<dbReference type="InterPro" id="IPR014001">
    <property type="entry name" value="Helicase_ATP-bd"/>
</dbReference>
<keyword evidence="4" id="KW-0227">DNA damage</keyword>
<feature type="region of interest" description="Disordered" evidence="15">
    <location>
        <begin position="1"/>
        <end position="55"/>
    </location>
</feature>
<dbReference type="Gene3D" id="3.40.50.300">
    <property type="entry name" value="P-loop containing nucleotide triphosphate hydrolases"/>
    <property type="match status" value="2"/>
</dbReference>
<comment type="subcellular location">
    <subcellularLocation>
        <location evidence="1">Nucleus</location>
    </subcellularLocation>
</comment>
<dbReference type="InterPro" id="IPR027417">
    <property type="entry name" value="P-loop_NTPase"/>
</dbReference>
<dbReference type="GO" id="GO:0043138">
    <property type="term" value="F:3'-5' DNA helicase activity"/>
    <property type="evidence" value="ECO:0007669"/>
    <property type="project" value="UniProtKB-EC"/>
</dbReference>
<dbReference type="PANTHER" id="PTHR11274:SF0">
    <property type="entry name" value="GENERAL TRANSCRIPTION AND DNA REPAIR FACTOR IIH HELICASE SUBUNIT XPB"/>
    <property type="match status" value="1"/>
</dbReference>
<keyword evidence="6" id="KW-0347">Helicase</keyword>
<dbReference type="GO" id="GO:0005675">
    <property type="term" value="C:transcription factor TFIIH holo complex"/>
    <property type="evidence" value="ECO:0007669"/>
    <property type="project" value="TreeGrafter"/>
</dbReference>
<dbReference type="EC" id="5.6.2.4" evidence="13"/>
<comment type="caution">
    <text evidence="18">The sequence shown here is derived from an EMBL/GenBank/DDBJ whole genome shotgun (WGS) entry which is preliminary data.</text>
</comment>
<name>A0AAW0YXL4_9TREE</name>
<sequence>MSRSPSPVSSLDFFESDPSSEEEYAPVRRRVPGKAAGGSKKVANGGGAAIGGGSKGKMKINLTALQRARDVAVAHPADGPIEEDDGEGVGDEDDEGYFDGMIGKRAIDLSNQQLKADHGLRPLWVDDRGNIIVEAFAPFAKQAQDFLVAIAEPVSRPSLIHEYRITKPSLHSAMSIGLETKVIIEVLSRLSKTPLNPRLIARIEEWTASFGKVRLVLKDNRYFLETSVPEFLQTLMQDEVIRDCRVTREKEAGPTVFGAEQVARPRRDYAIPGTEEARRAERGEAEPINPTRENDAVLGAVIGIGEADEMDDEDEAVHSFEVAGERMEDVRRRCKDIDLPALEEYDFRNDTVNPNLDIQLKPMTVIRPYQEMSLAKMFGNGRARSGVIVLPCGAGKTLVGITAACTIKKSALVLCTSAVSVAQWKQQFLHFSNISERQICAFTQGEKEMFTTPAGIVISTYSMIAKTGKRAHDAEKMMQFLRSREWGFLLLDEVHVAPADMFRKCINNFKVHAKLGLTATLVREDDRIGDLGYLIGPKLYEANWMDLAKNGHIATVQCAEVWCPMTPQFYREYLRNPSRKRILLHAMNPNKIQAAQFLINYHESRGDKVIVFSDNVFALEAYAKKLGKSFIHGGTPEGERLRILSRFQHDPQLNTIFLSKVGDTSIDLPEATCLIQISSHFGSRRQEAQRLGRILRAKRRNDEGFNAFFYSLVSKDTQEMYYSSKRQGFLIDQGYAFKVITELHGLESMPNLVFPTVAQQISLLEEVLNTGDAASETADHYMRLNNGKHMKKAAGSQPALSTGAGSVPAVQRFTAPLEHLSGGQNLSYREQNKSINKELSREERQNKKGKPGQGGRDQHPLFKKRKMEMDAVRKERGTGA</sequence>
<dbReference type="InterPro" id="IPR006935">
    <property type="entry name" value="Helicase/UvrB_N"/>
</dbReference>
<evidence type="ECO:0000256" key="3">
    <source>
        <dbReference type="ARBA" id="ARBA00022741"/>
    </source>
</evidence>
<comment type="catalytic activity">
    <reaction evidence="12">
        <text>Couples ATP hydrolysis with the unwinding of duplex DNA by translocating in the 3'-5' direction.</text>
        <dbReference type="EC" id="5.6.2.4"/>
    </reaction>
</comment>
<evidence type="ECO:0000256" key="11">
    <source>
        <dbReference type="ARBA" id="ARBA00023242"/>
    </source>
</evidence>
<evidence type="ECO:0000256" key="12">
    <source>
        <dbReference type="ARBA" id="ARBA00034617"/>
    </source>
</evidence>
<dbReference type="GO" id="GO:0000112">
    <property type="term" value="C:nucleotide-excision repair factor 3 complex"/>
    <property type="evidence" value="ECO:0007669"/>
    <property type="project" value="TreeGrafter"/>
</dbReference>
<dbReference type="InterPro" id="IPR050615">
    <property type="entry name" value="ATP-dep_DNA_Helicase"/>
</dbReference>
<keyword evidence="11" id="KW-0539">Nucleus</keyword>
<dbReference type="InterPro" id="IPR001650">
    <property type="entry name" value="Helicase_C-like"/>
</dbReference>
<dbReference type="FunFam" id="3.40.50.300:FF:000077">
    <property type="entry name" value="Probable DNA repair helicase RAD25"/>
    <property type="match status" value="1"/>
</dbReference>
<dbReference type="SUPFAM" id="SSF52540">
    <property type="entry name" value="P-loop containing nucleoside triphosphate hydrolases"/>
    <property type="match status" value="2"/>
</dbReference>
<dbReference type="Pfam" id="PF13625">
    <property type="entry name" value="Helicase_C_3"/>
    <property type="match status" value="1"/>
</dbReference>
<evidence type="ECO:0000313" key="18">
    <source>
        <dbReference type="EMBL" id="KAK8850462.1"/>
    </source>
</evidence>
<dbReference type="CDD" id="cd18789">
    <property type="entry name" value="SF2_C_XPB"/>
    <property type="match status" value="1"/>
</dbReference>
<evidence type="ECO:0000259" key="17">
    <source>
        <dbReference type="PROSITE" id="PS51194"/>
    </source>
</evidence>
<dbReference type="GO" id="GO:0006289">
    <property type="term" value="P:nucleotide-excision repair"/>
    <property type="evidence" value="ECO:0007669"/>
    <property type="project" value="InterPro"/>
</dbReference>
<dbReference type="CDD" id="cd18029">
    <property type="entry name" value="DEXHc_XPB"/>
    <property type="match status" value="1"/>
</dbReference>
<dbReference type="InterPro" id="IPR032438">
    <property type="entry name" value="ERCC3_RAD25_C"/>
</dbReference>
<dbReference type="GeneID" id="92181638"/>
<evidence type="ECO:0000259" key="16">
    <source>
        <dbReference type="PROSITE" id="PS51192"/>
    </source>
</evidence>
<dbReference type="GO" id="GO:0005524">
    <property type="term" value="F:ATP binding"/>
    <property type="evidence" value="ECO:0007669"/>
    <property type="project" value="UniProtKB-KW"/>
</dbReference>
<dbReference type="InterPro" id="IPR001161">
    <property type="entry name" value="XPB/Ssl2"/>
</dbReference>
<dbReference type="KEGG" id="kne:92181638"/>
<dbReference type="AlphaFoldDB" id="A0AAW0YXL4"/>
<evidence type="ECO:0000313" key="19">
    <source>
        <dbReference type="Proteomes" id="UP001388673"/>
    </source>
</evidence>
<keyword evidence="7" id="KW-0067">ATP-binding</keyword>
<dbReference type="SMART" id="SM00487">
    <property type="entry name" value="DEXDc"/>
    <property type="match status" value="1"/>
</dbReference>
<dbReference type="GO" id="GO:0006367">
    <property type="term" value="P:transcription initiation at RNA polymerase II promoter"/>
    <property type="evidence" value="ECO:0007669"/>
    <property type="project" value="InterPro"/>
</dbReference>
<evidence type="ECO:0000256" key="8">
    <source>
        <dbReference type="ARBA" id="ARBA00023125"/>
    </source>
</evidence>
<dbReference type="PROSITE" id="PS51192">
    <property type="entry name" value="HELICASE_ATP_BIND_1"/>
    <property type="match status" value="1"/>
</dbReference>
<dbReference type="GO" id="GO:0097550">
    <property type="term" value="C:transcription preinitiation complex"/>
    <property type="evidence" value="ECO:0007669"/>
    <property type="project" value="TreeGrafter"/>
</dbReference>
<dbReference type="InterPro" id="IPR032830">
    <property type="entry name" value="XPB/Ssl2_N"/>
</dbReference>
<feature type="compositionally biased region" description="Basic and acidic residues" evidence="15">
    <location>
        <begin position="867"/>
        <end position="880"/>
    </location>
</feature>
<dbReference type="PROSITE" id="PS51194">
    <property type="entry name" value="HELICASE_CTER"/>
    <property type="match status" value="1"/>
</dbReference>
<evidence type="ECO:0000256" key="10">
    <source>
        <dbReference type="ARBA" id="ARBA00023235"/>
    </source>
</evidence>
<protein>
    <recommendedName>
        <fullName evidence="13">DNA 3'-5' helicase</fullName>
        <ecNumber evidence="13">5.6.2.4</ecNumber>
    </recommendedName>
</protein>
<reference evidence="18 19" key="1">
    <citation type="journal article" date="2024" name="bioRxiv">
        <title>Comparative genomics of Cryptococcus and Kwoniella reveals pathogenesis evolution and contrasting karyotype dynamics via intercentromeric recombination or chromosome fusion.</title>
        <authorList>
            <person name="Coelho M.A."/>
            <person name="David-Palma M."/>
            <person name="Shea T."/>
            <person name="Bowers K."/>
            <person name="McGinley-Smith S."/>
            <person name="Mohammad A.W."/>
            <person name="Gnirke A."/>
            <person name="Yurkov A.M."/>
            <person name="Nowrousian M."/>
            <person name="Sun S."/>
            <person name="Cuomo C.A."/>
            <person name="Heitman J."/>
        </authorList>
    </citation>
    <scope>NUCLEOTIDE SEQUENCE [LARGE SCALE GENOMIC DNA]</scope>
    <source>
        <strain evidence="18 19">CBS 13917</strain>
    </source>
</reference>
<keyword evidence="5" id="KW-0378">Hydrolase</keyword>
<evidence type="ECO:0000256" key="2">
    <source>
        <dbReference type="ARBA" id="ARBA00006637"/>
    </source>
</evidence>
<evidence type="ECO:0000256" key="13">
    <source>
        <dbReference type="ARBA" id="ARBA00034808"/>
    </source>
</evidence>
<gene>
    <name evidence="18" type="ORF">IAR55_004380</name>
</gene>
<evidence type="ECO:0000256" key="7">
    <source>
        <dbReference type="ARBA" id="ARBA00022840"/>
    </source>
</evidence>
<keyword evidence="8" id="KW-0238">DNA-binding</keyword>
<dbReference type="Pfam" id="PF04851">
    <property type="entry name" value="ResIII"/>
    <property type="match status" value="1"/>
</dbReference>
<feature type="compositionally biased region" description="Gly residues" evidence="15">
    <location>
        <begin position="44"/>
        <end position="55"/>
    </location>
</feature>
<dbReference type="NCBIfam" id="TIGR00603">
    <property type="entry name" value="rad25"/>
    <property type="match status" value="1"/>
</dbReference>
<comment type="catalytic activity">
    <reaction evidence="14">
        <text>ATP + H2O = ADP + phosphate + H(+)</text>
        <dbReference type="Rhea" id="RHEA:13065"/>
        <dbReference type="ChEBI" id="CHEBI:15377"/>
        <dbReference type="ChEBI" id="CHEBI:15378"/>
        <dbReference type="ChEBI" id="CHEBI:30616"/>
        <dbReference type="ChEBI" id="CHEBI:43474"/>
        <dbReference type="ChEBI" id="CHEBI:456216"/>
        <dbReference type="EC" id="5.6.2.4"/>
    </reaction>
</comment>
<dbReference type="RefSeq" id="XP_066801893.1">
    <property type="nucleotide sequence ID" value="XM_066947479.1"/>
</dbReference>
<dbReference type="EMBL" id="JBCAWK010000008">
    <property type="protein sequence ID" value="KAK8850462.1"/>
    <property type="molecule type" value="Genomic_DNA"/>
</dbReference>
<organism evidence="18 19">
    <name type="scientific">Kwoniella newhampshirensis</name>
    <dbReference type="NCBI Taxonomy" id="1651941"/>
    <lineage>
        <taxon>Eukaryota</taxon>
        <taxon>Fungi</taxon>
        <taxon>Dikarya</taxon>
        <taxon>Basidiomycota</taxon>
        <taxon>Agaricomycotina</taxon>
        <taxon>Tremellomycetes</taxon>
        <taxon>Tremellales</taxon>
        <taxon>Cryptococcaceae</taxon>
        <taxon>Kwoniella</taxon>
    </lineage>
</organism>
<dbReference type="FunFam" id="3.40.50.300:FF:000117">
    <property type="entry name" value="Putative DNA repair helicase rad25"/>
    <property type="match status" value="1"/>
</dbReference>
<evidence type="ECO:0000256" key="4">
    <source>
        <dbReference type="ARBA" id="ARBA00022763"/>
    </source>
</evidence>